<dbReference type="EMBL" id="BMIW01000063">
    <property type="protein sequence ID" value="GGG19958.1"/>
    <property type="molecule type" value="Genomic_DNA"/>
</dbReference>
<dbReference type="CDD" id="cd21173">
    <property type="entry name" value="NucC-like"/>
    <property type="match status" value="1"/>
</dbReference>
<proteinExistence type="predicted"/>
<evidence type="ECO:0000259" key="1">
    <source>
        <dbReference type="Pfam" id="PF20247"/>
    </source>
</evidence>
<reference evidence="3" key="1">
    <citation type="journal article" date="2019" name="Int. J. Syst. Evol. Microbiol.">
        <title>The Global Catalogue of Microorganisms (GCM) 10K type strain sequencing project: providing services to taxonomists for standard genome sequencing and annotation.</title>
        <authorList>
            <consortium name="The Broad Institute Genomics Platform"/>
            <consortium name="The Broad Institute Genome Sequencing Center for Infectious Disease"/>
            <person name="Wu L."/>
            <person name="Ma J."/>
        </authorList>
    </citation>
    <scope>NUCLEOTIDE SEQUENCE [LARGE SCALE GENOMIC DNA]</scope>
    <source>
        <strain evidence="3">CGMCC 1.15420</strain>
    </source>
</reference>
<keyword evidence="3" id="KW-1185">Reference proteome</keyword>
<evidence type="ECO:0000313" key="2">
    <source>
        <dbReference type="EMBL" id="GGG19958.1"/>
    </source>
</evidence>
<dbReference type="RefSeq" id="WP_120461674.1">
    <property type="nucleotide sequence ID" value="NZ_BMIW01000063.1"/>
</dbReference>
<protein>
    <recommendedName>
        <fullName evidence="1">DUF6602 domain-containing protein</fullName>
    </recommendedName>
</protein>
<dbReference type="Proteomes" id="UP000608420">
    <property type="component" value="Unassembled WGS sequence"/>
</dbReference>
<gene>
    <name evidence="2" type="ORF">GCM10010913_47670</name>
</gene>
<dbReference type="InterPro" id="IPR046537">
    <property type="entry name" value="DUF6602"/>
</dbReference>
<organism evidence="2 3">
    <name type="scientific">Paenibacillus aceti</name>
    <dbReference type="NCBI Taxonomy" id="1820010"/>
    <lineage>
        <taxon>Bacteria</taxon>
        <taxon>Bacillati</taxon>
        <taxon>Bacillota</taxon>
        <taxon>Bacilli</taxon>
        <taxon>Bacillales</taxon>
        <taxon>Paenibacillaceae</taxon>
        <taxon>Paenibacillus</taxon>
    </lineage>
</organism>
<accession>A0ABQ1W9S4</accession>
<evidence type="ECO:0000313" key="3">
    <source>
        <dbReference type="Proteomes" id="UP000608420"/>
    </source>
</evidence>
<comment type="caution">
    <text evidence="2">The sequence shown here is derived from an EMBL/GenBank/DDBJ whole genome shotgun (WGS) entry which is preliminary data.</text>
</comment>
<dbReference type="Pfam" id="PF20247">
    <property type="entry name" value="DUF6602"/>
    <property type="match status" value="1"/>
</dbReference>
<name>A0ABQ1W9S4_9BACL</name>
<feature type="domain" description="DUF6602" evidence="1">
    <location>
        <begin position="35"/>
        <end position="133"/>
    </location>
</feature>
<sequence>MGNQVTSADIIKNIADNYVQLEKSIVSQLRLSCDNHYVTIGSFREEIWQSLFEKIVPRKFSIERSVFIIDSHKNVSKEVDLAIFDEQYTPYIFNHGSIKYIPIEAVAVVVQCKSDKLDSKNIDKWVKSIKKLKTSQQSIVRMYSGVVCGTDKIEGELTQTSTRPIRILCHINETTTKSWIDDFDIVISVEDNHLKTVMAEGCLSDWYEKLNHADSKYGENIKKADSISNITLDKYKIKSSDESKEVSLMSLVFQLNQLLMLINNPILFPHLAYVEMINGVLNPKTSKDLEH</sequence>